<dbReference type="Pfam" id="PF07388">
    <property type="entry name" value="A-2_8-polyST"/>
    <property type="match status" value="1"/>
</dbReference>
<reference evidence="2" key="1">
    <citation type="journal article" date="2019" name="Int. J. Syst. Evol. Microbiol.">
        <title>The Global Catalogue of Microorganisms (GCM) 10K type strain sequencing project: providing services to taxonomists for standard genome sequencing and annotation.</title>
        <authorList>
            <consortium name="The Broad Institute Genomics Platform"/>
            <consortium name="The Broad Institute Genome Sequencing Center for Infectious Disease"/>
            <person name="Wu L."/>
            <person name="Ma J."/>
        </authorList>
    </citation>
    <scope>NUCLEOTIDE SEQUENCE [LARGE SCALE GENOMIC DNA]</scope>
    <source>
        <strain evidence="2">CGMCC 4.1542</strain>
    </source>
</reference>
<dbReference type="EMBL" id="JBHSJO010000001">
    <property type="protein sequence ID" value="MFC5015892.1"/>
    <property type="molecule type" value="Genomic_DNA"/>
</dbReference>
<name>A0ABV9WWK7_9ACTN</name>
<comment type="caution">
    <text evidence="1">The sequence shown here is derived from an EMBL/GenBank/DDBJ whole genome shotgun (WGS) entry which is preliminary data.</text>
</comment>
<protein>
    <submittedName>
        <fullName evidence="1">Polysialyltransferase family glycosyltransferase</fullName>
    </submittedName>
</protein>
<accession>A0ABV9WWK7</accession>
<evidence type="ECO:0000313" key="2">
    <source>
        <dbReference type="Proteomes" id="UP001595855"/>
    </source>
</evidence>
<keyword evidence="2" id="KW-1185">Reference proteome</keyword>
<sequence>MSTQIFLASTLYGTATLAAALDSGCFDAADRRILLVSNNAATPETTPSVDRMPGFERLRDRFDDVVSWNETIFPFHPSGWSPRLGDVPMWERHLRLAWDIGDDDVALVVESLQVHPALGVAQIFTDAPLTVYADGLMSYGPTRTKLDPLVGGRVERLLHLDLVPGLTPLLLTEFGVEPEIVPSGRFTAVLAELADTGDGLPESGEPALLLGQYLSALGVLSADEEEDLHVRMLTGVAGLGHTRVVFKAHPTAPARFTRTLEREAERLGVDLAVVETPVLAEVLFQRTRPALVVGCFSTALLTASALYGLPVARVGTETLLDRLTPYENSNRVPVTIADALLPDLADPAAVTEQRPGIDAAALTELVRTVGYAMQAKLYPELRPTAEKYLSTRLDARTWRYFKRRRIASLALPGVVPSQLAFIPRNATVRRVARRARYLKRAVRR</sequence>
<dbReference type="Proteomes" id="UP001595855">
    <property type="component" value="Unassembled WGS sequence"/>
</dbReference>
<gene>
    <name evidence="1" type="ORF">ACFPRC_13480</name>
</gene>
<dbReference type="InterPro" id="IPR010866">
    <property type="entry name" value="A-2_8-polyST"/>
</dbReference>
<dbReference type="RefSeq" id="WP_271319996.1">
    <property type="nucleotide sequence ID" value="NZ_BAAATN010000004.1"/>
</dbReference>
<proteinExistence type="predicted"/>
<organism evidence="1 2">
    <name type="scientific">Streptomyces lienomycini</name>
    <dbReference type="NCBI Taxonomy" id="284035"/>
    <lineage>
        <taxon>Bacteria</taxon>
        <taxon>Bacillati</taxon>
        <taxon>Actinomycetota</taxon>
        <taxon>Actinomycetes</taxon>
        <taxon>Kitasatosporales</taxon>
        <taxon>Streptomycetaceae</taxon>
        <taxon>Streptomyces</taxon>
    </lineage>
</organism>
<evidence type="ECO:0000313" key="1">
    <source>
        <dbReference type="EMBL" id="MFC5015892.1"/>
    </source>
</evidence>